<dbReference type="Gene3D" id="2.40.160.10">
    <property type="entry name" value="Porin"/>
    <property type="match status" value="1"/>
</dbReference>
<name>B9TIB4_RICCO</name>
<proteinExistence type="predicted"/>
<accession>B9TIB4</accession>
<keyword evidence="2" id="KW-1185">Reference proteome</keyword>
<evidence type="ECO:0008006" key="3">
    <source>
        <dbReference type="Google" id="ProtNLM"/>
    </source>
</evidence>
<dbReference type="Proteomes" id="UP000008311">
    <property type="component" value="Unassembled WGS sequence"/>
</dbReference>
<reference evidence="2" key="1">
    <citation type="journal article" date="2010" name="Nat. Biotechnol.">
        <title>Draft genome sequence of the oilseed species Ricinus communis.</title>
        <authorList>
            <person name="Chan A.P."/>
            <person name="Crabtree J."/>
            <person name="Zhao Q."/>
            <person name="Lorenzi H."/>
            <person name="Orvis J."/>
            <person name="Puiu D."/>
            <person name="Melake-Berhan A."/>
            <person name="Jones K.M."/>
            <person name="Redman J."/>
            <person name="Chen G."/>
            <person name="Cahoon E.B."/>
            <person name="Gedil M."/>
            <person name="Stanke M."/>
            <person name="Haas B.J."/>
            <person name="Wortman J.R."/>
            <person name="Fraser-Liggett C.M."/>
            <person name="Ravel J."/>
            <person name="Rabinowicz P.D."/>
        </authorList>
    </citation>
    <scope>NUCLEOTIDE SEQUENCE [LARGE SCALE GENOMIC DNA]</scope>
    <source>
        <strain evidence="2">cv. Hale</strain>
    </source>
</reference>
<evidence type="ECO:0000313" key="1">
    <source>
        <dbReference type="EMBL" id="EEF24401.1"/>
    </source>
</evidence>
<organism evidence="1 2">
    <name type="scientific">Ricinus communis</name>
    <name type="common">Castor bean</name>
    <dbReference type="NCBI Taxonomy" id="3988"/>
    <lineage>
        <taxon>Eukaryota</taxon>
        <taxon>Viridiplantae</taxon>
        <taxon>Streptophyta</taxon>
        <taxon>Embryophyta</taxon>
        <taxon>Tracheophyta</taxon>
        <taxon>Spermatophyta</taxon>
        <taxon>Magnoliopsida</taxon>
        <taxon>eudicotyledons</taxon>
        <taxon>Gunneridae</taxon>
        <taxon>Pentapetalae</taxon>
        <taxon>rosids</taxon>
        <taxon>fabids</taxon>
        <taxon>Malpighiales</taxon>
        <taxon>Euphorbiaceae</taxon>
        <taxon>Acalyphoideae</taxon>
        <taxon>Acalypheae</taxon>
        <taxon>Ricinus</taxon>
    </lineage>
</organism>
<gene>
    <name evidence="1" type="ORF">RCOM_2063100</name>
</gene>
<evidence type="ECO:0000313" key="2">
    <source>
        <dbReference type="Proteomes" id="UP000008311"/>
    </source>
</evidence>
<feature type="non-terminal residue" evidence="1">
    <location>
        <position position="134"/>
    </location>
</feature>
<dbReference type="AlphaFoldDB" id="B9TIB4"/>
<protein>
    <recommendedName>
        <fullName evidence="3">Alginate export domain-containing protein</fullName>
    </recommendedName>
</protein>
<dbReference type="InParanoid" id="B9TIB4"/>
<dbReference type="InterPro" id="IPR023614">
    <property type="entry name" value="Porin_dom_sf"/>
</dbReference>
<sequence>MVLACHGKLWAGEPPLADDYQLGQGWKVPGTGIRLGGYATFKAENDQHQPFRANVSDMSLFVWWEGEGKLRFFSELDLEDPLVYQDGKQVTGKHGYLALERAYADYLYSDRLNFRVGKFLTPIGRWNVIHAAPL</sequence>
<dbReference type="EMBL" id="EQ982355">
    <property type="protein sequence ID" value="EEF24401.1"/>
    <property type="molecule type" value="Genomic_DNA"/>
</dbReference>